<dbReference type="SUPFAM" id="SSF48179">
    <property type="entry name" value="6-phosphogluconate dehydrogenase C-terminal domain-like"/>
    <property type="match status" value="1"/>
</dbReference>
<gene>
    <name evidence="2 6" type="primary">proC</name>
    <name evidence="6" type="ORF">BRM9_2171</name>
</gene>
<dbReference type="RefSeq" id="WP_048085740.1">
    <property type="nucleotide sequence ID" value="NZ_CP006933.1"/>
</dbReference>
<dbReference type="InterPro" id="IPR008927">
    <property type="entry name" value="6-PGluconate_DH-like_C_sf"/>
</dbReference>
<dbReference type="Pfam" id="PF14748">
    <property type="entry name" value="P5CR_dimer"/>
    <property type="match status" value="1"/>
</dbReference>
<dbReference type="InterPro" id="IPR000304">
    <property type="entry name" value="Pyrroline-COOH_reductase"/>
</dbReference>
<proteinExistence type="inferred from homology"/>
<evidence type="ECO:0000313" key="7">
    <source>
        <dbReference type="Proteomes" id="UP000029661"/>
    </source>
</evidence>
<dbReference type="InterPro" id="IPR029036">
    <property type="entry name" value="P5CR_dimer"/>
</dbReference>
<keyword evidence="2" id="KW-0641">Proline biosynthesis</keyword>
<dbReference type="SUPFAM" id="SSF51735">
    <property type="entry name" value="NAD(P)-binding Rossmann-fold domains"/>
    <property type="match status" value="1"/>
</dbReference>
<dbReference type="GeneID" id="24793343"/>
<keyword evidence="2" id="KW-0028">Amino-acid biosynthesis</keyword>
<dbReference type="KEGG" id="mfc:BRM9_2171"/>
<feature type="binding site" evidence="3">
    <location>
        <position position="57"/>
    </location>
    <ligand>
        <name>NADPH</name>
        <dbReference type="ChEBI" id="CHEBI:57783"/>
    </ligand>
</feature>
<dbReference type="InterPro" id="IPR028939">
    <property type="entry name" value="P5C_Rdtase_cat_N"/>
</dbReference>
<feature type="domain" description="Pyrroline-5-carboxylate reductase dimerisation" evidence="5">
    <location>
        <begin position="161"/>
        <end position="262"/>
    </location>
</feature>
<keyword evidence="2" id="KW-0963">Cytoplasm</keyword>
<dbReference type="Pfam" id="PF03807">
    <property type="entry name" value="F420_oxidored"/>
    <property type="match status" value="1"/>
</dbReference>
<evidence type="ECO:0000259" key="4">
    <source>
        <dbReference type="Pfam" id="PF03807"/>
    </source>
</evidence>
<evidence type="ECO:0000313" key="6">
    <source>
        <dbReference type="EMBL" id="AIS32973.1"/>
    </source>
</evidence>
<dbReference type="GO" id="GO:0005737">
    <property type="term" value="C:cytoplasm"/>
    <property type="evidence" value="ECO:0007669"/>
    <property type="project" value="UniProtKB-SubCell"/>
</dbReference>
<comment type="subcellular location">
    <subcellularLocation>
        <location evidence="2">Cytoplasm</location>
    </subcellularLocation>
</comment>
<keyword evidence="2 3" id="KW-0521">NADP</keyword>
<dbReference type="Gene3D" id="1.10.3730.10">
    <property type="entry name" value="ProC C-terminal domain-like"/>
    <property type="match status" value="1"/>
</dbReference>
<feature type="binding site" evidence="3">
    <location>
        <begin position="7"/>
        <end position="12"/>
    </location>
    <ligand>
        <name>NADP(+)</name>
        <dbReference type="ChEBI" id="CHEBI:58349"/>
    </ligand>
</feature>
<dbReference type="GO" id="GO:0055129">
    <property type="term" value="P:L-proline biosynthetic process"/>
    <property type="evidence" value="ECO:0007669"/>
    <property type="project" value="UniProtKB-UniRule"/>
</dbReference>
<evidence type="ECO:0000256" key="3">
    <source>
        <dbReference type="PIRSR" id="PIRSR000193-1"/>
    </source>
</evidence>
<dbReference type="STRING" id="2162.BRM9_2171"/>
<evidence type="ECO:0000256" key="1">
    <source>
        <dbReference type="ARBA" id="ARBA00005525"/>
    </source>
</evidence>
<sequence length="275" mass="30976">MEKIGFIGYGAMGSMIIRRILYSGILDESNIVITTRTLSKLNQLQESHPLVEIAPDNATVARKSQKIFIFVNTGEVKGLIEEIKGYLTDKTHIIYISAGLTIENLEKVFPGKISKVIPTLTSEVKEGISLVAHNFRVDEEDARFVEEIFKAMGEVKMVEKNQFNVGTNLTSSGPAFLSAILLKFTESALKEGYFTREEVEEMVTQTMYGTLKLLQEENMSLEEVMDLVATPGGITEEGLKVLDQGLPRVFQDLFRVTLDKYEKTETKLNREFIKY</sequence>
<dbReference type="Proteomes" id="UP000029661">
    <property type="component" value="Chromosome"/>
</dbReference>
<dbReference type="HAMAP" id="MF_01925">
    <property type="entry name" value="P5C_reductase"/>
    <property type="match status" value="1"/>
</dbReference>
<feature type="domain" description="Pyrroline-5-carboxylate reductase catalytic N-terminal" evidence="4">
    <location>
        <begin position="3"/>
        <end position="91"/>
    </location>
</feature>
<comment type="pathway">
    <text evidence="2">Amino-acid biosynthesis; L-proline biosynthesis; L-proline from L-glutamate 5-semialdehyde: step 1/1.</text>
</comment>
<comment type="catalytic activity">
    <reaction evidence="2">
        <text>L-proline + NAD(+) = (S)-1-pyrroline-5-carboxylate + NADH + 2 H(+)</text>
        <dbReference type="Rhea" id="RHEA:14105"/>
        <dbReference type="ChEBI" id="CHEBI:15378"/>
        <dbReference type="ChEBI" id="CHEBI:17388"/>
        <dbReference type="ChEBI" id="CHEBI:57540"/>
        <dbReference type="ChEBI" id="CHEBI:57945"/>
        <dbReference type="ChEBI" id="CHEBI:60039"/>
        <dbReference type="EC" id="1.5.1.2"/>
    </reaction>
</comment>
<organism evidence="6 7">
    <name type="scientific">Methanobacterium formicicum</name>
    <dbReference type="NCBI Taxonomy" id="2162"/>
    <lineage>
        <taxon>Archaea</taxon>
        <taxon>Methanobacteriati</taxon>
        <taxon>Methanobacteriota</taxon>
        <taxon>Methanomada group</taxon>
        <taxon>Methanobacteria</taxon>
        <taxon>Methanobacteriales</taxon>
        <taxon>Methanobacteriaceae</taxon>
        <taxon>Methanobacterium</taxon>
    </lineage>
</organism>
<evidence type="ECO:0000256" key="2">
    <source>
        <dbReference type="HAMAP-Rule" id="MF_01925"/>
    </source>
</evidence>
<dbReference type="PANTHER" id="PTHR11645">
    <property type="entry name" value="PYRROLINE-5-CARBOXYLATE REDUCTASE"/>
    <property type="match status" value="1"/>
</dbReference>
<reference evidence="6 7" key="1">
    <citation type="submission" date="2013-12" db="EMBL/GenBank/DDBJ databases">
        <title>The complete genome sequence of Methanobacterium sp. BRM9.</title>
        <authorList>
            <consortium name="Pastoral Greenhouse Gas Research Consortium"/>
            <person name="Kelly W.J."/>
            <person name="Leahy S.C."/>
            <person name="Perry R."/>
            <person name="Li D."/>
            <person name="Altermann E."/>
            <person name="Lambie S.C."/>
            <person name="Attwood G.T."/>
        </authorList>
    </citation>
    <scope>NUCLEOTIDE SEQUENCE [LARGE SCALE GENOMIC DNA]</scope>
    <source>
        <strain evidence="6 7">BRM9</strain>
    </source>
</reference>
<comment type="similarity">
    <text evidence="1 2">Belongs to the pyrroline-5-carboxylate reductase family.</text>
</comment>
<comment type="function">
    <text evidence="2">Catalyzes the reduction of 1-pyrroline-5-carboxylate (PCA) to L-proline.</text>
</comment>
<dbReference type="PIRSF" id="PIRSF000193">
    <property type="entry name" value="Pyrrol-5-carb_rd"/>
    <property type="match status" value="1"/>
</dbReference>
<dbReference type="GO" id="GO:0004735">
    <property type="term" value="F:pyrroline-5-carboxylate reductase activity"/>
    <property type="evidence" value="ECO:0007669"/>
    <property type="project" value="UniProtKB-UniRule"/>
</dbReference>
<dbReference type="InterPro" id="IPR053790">
    <property type="entry name" value="P5CR-like_CS"/>
</dbReference>
<feature type="binding site" evidence="3">
    <location>
        <position position="35"/>
    </location>
    <ligand>
        <name>NADP(+)</name>
        <dbReference type="ChEBI" id="CHEBI:58349"/>
    </ligand>
</feature>
<dbReference type="UniPathway" id="UPA00098">
    <property type="reaction ID" value="UER00361"/>
</dbReference>
<dbReference type="PANTHER" id="PTHR11645:SF53">
    <property type="entry name" value="PYRROLINE-5-CARBOXYLATE REDUCTASE 3"/>
    <property type="match status" value="1"/>
</dbReference>
<evidence type="ECO:0000259" key="5">
    <source>
        <dbReference type="Pfam" id="PF14748"/>
    </source>
</evidence>
<accession>A0A089ZJ25</accession>
<comment type="catalytic activity">
    <reaction evidence="2">
        <text>L-proline + NADP(+) = (S)-1-pyrroline-5-carboxylate + NADPH + 2 H(+)</text>
        <dbReference type="Rhea" id="RHEA:14109"/>
        <dbReference type="ChEBI" id="CHEBI:15378"/>
        <dbReference type="ChEBI" id="CHEBI:17388"/>
        <dbReference type="ChEBI" id="CHEBI:57783"/>
        <dbReference type="ChEBI" id="CHEBI:58349"/>
        <dbReference type="ChEBI" id="CHEBI:60039"/>
        <dbReference type="EC" id="1.5.1.2"/>
    </reaction>
</comment>
<dbReference type="InterPro" id="IPR036291">
    <property type="entry name" value="NAD(P)-bd_dom_sf"/>
</dbReference>
<dbReference type="OrthoDB" id="25257at2157"/>
<dbReference type="AlphaFoldDB" id="A0A089ZJ25"/>
<keyword evidence="2" id="KW-0560">Oxidoreductase</keyword>
<dbReference type="Gene3D" id="3.40.50.720">
    <property type="entry name" value="NAD(P)-binding Rossmann-like Domain"/>
    <property type="match status" value="1"/>
</dbReference>
<dbReference type="EC" id="1.5.1.2" evidence="2"/>
<dbReference type="PROSITE" id="PS00521">
    <property type="entry name" value="P5CR"/>
    <property type="match status" value="1"/>
</dbReference>
<dbReference type="EMBL" id="CP006933">
    <property type="protein sequence ID" value="AIS32973.1"/>
    <property type="molecule type" value="Genomic_DNA"/>
</dbReference>
<protein>
    <recommendedName>
        <fullName evidence="2">Pyrroline-5-carboxylate reductase</fullName>
        <shortName evidence="2">P5C reductase</shortName>
        <shortName evidence="2">P5CR</shortName>
        <ecNumber evidence="2">1.5.1.2</ecNumber>
    </recommendedName>
    <alternativeName>
        <fullName evidence="2">PCA reductase</fullName>
    </alternativeName>
</protein>
<name>A0A089ZJ25_METFO</name>